<reference evidence="2 3" key="1">
    <citation type="journal article" date="2021" name="Nat. Plants">
        <title>The Taxus genome provides insights into paclitaxel biosynthesis.</title>
        <authorList>
            <person name="Xiong X."/>
            <person name="Gou J."/>
            <person name="Liao Q."/>
            <person name="Li Y."/>
            <person name="Zhou Q."/>
            <person name="Bi G."/>
            <person name="Li C."/>
            <person name="Du R."/>
            <person name="Wang X."/>
            <person name="Sun T."/>
            <person name="Guo L."/>
            <person name="Liang H."/>
            <person name="Lu P."/>
            <person name="Wu Y."/>
            <person name="Zhang Z."/>
            <person name="Ro D.K."/>
            <person name="Shang Y."/>
            <person name="Huang S."/>
            <person name="Yan J."/>
        </authorList>
    </citation>
    <scope>NUCLEOTIDE SEQUENCE [LARGE SCALE GENOMIC DNA]</scope>
    <source>
        <strain evidence="2">Ta-2019</strain>
    </source>
</reference>
<gene>
    <name evidence="2" type="ORF">KI387_031355</name>
</gene>
<feature type="non-terminal residue" evidence="2">
    <location>
        <position position="1"/>
    </location>
</feature>
<evidence type="ECO:0000313" key="3">
    <source>
        <dbReference type="Proteomes" id="UP000824469"/>
    </source>
</evidence>
<evidence type="ECO:0000313" key="2">
    <source>
        <dbReference type="EMBL" id="KAH9299673.1"/>
    </source>
</evidence>
<sequence>IHSRLKGVGLGEEEGTRVEEGAAAVDTGKCIKTLGGGIEREANIPVLTGVGVTTGDEIVGVEGICEMREEMLGDRSTREEKMEEEEGGTVEDGGEDTTKGV</sequence>
<dbReference type="Proteomes" id="UP000824469">
    <property type="component" value="Unassembled WGS sequence"/>
</dbReference>
<organism evidence="2 3">
    <name type="scientific">Taxus chinensis</name>
    <name type="common">Chinese yew</name>
    <name type="synonym">Taxus wallichiana var. chinensis</name>
    <dbReference type="NCBI Taxonomy" id="29808"/>
    <lineage>
        <taxon>Eukaryota</taxon>
        <taxon>Viridiplantae</taxon>
        <taxon>Streptophyta</taxon>
        <taxon>Embryophyta</taxon>
        <taxon>Tracheophyta</taxon>
        <taxon>Spermatophyta</taxon>
        <taxon>Pinopsida</taxon>
        <taxon>Pinidae</taxon>
        <taxon>Conifers II</taxon>
        <taxon>Cupressales</taxon>
        <taxon>Taxaceae</taxon>
        <taxon>Taxus</taxon>
    </lineage>
</organism>
<feature type="compositionally biased region" description="Acidic residues" evidence="1">
    <location>
        <begin position="82"/>
        <end position="95"/>
    </location>
</feature>
<evidence type="ECO:0000256" key="1">
    <source>
        <dbReference type="SAM" id="MobiDB-lite"/>
    </source>
</evidence>
<name>A0AA38CNF3_TAXCH</name>
<feature type="non-terminal residue" evidence="2">
    <location>
        <position position="101"/>
    </location>
</feature>
<keyword evidence="3" id="KW-1185">Reference proteome</keyword>
<accession>A0AA38CNF3</accession>
<feature type="region of interest" description="Disordered" evidence="1">
    <location>
        <begin position="72"/>
        <end position="101"/>
    </location>
</feature>
<dbReference type="EMBL" id="JAHRHJ020000010">
    <property type="protein sequence ID" value="KAH9299673.1"/>
    <property type="molecule type" value="Genomic_DNA"/>
</dbReference>
<proteinExistence type="predicted"/>
<protein>
    <submittedName>
        <fullName evidence="2">Uncharacterized protein</fullName>
    </submittedName>
</protein>
<comment type="caution">
    <text evidence="2">The sequence shown here is derived from an EMBL/GenBank/DDBJ whole genome shotgun (WGS) entry which is preliminary data.</text>
</comment>
<feature type="compositionally biased region" description="Basic and acidic residues" evidence="1">
    <location>
        <begin position="72"/>
        <end position="81"/>
    </location>
</feature>
<dbReference type="AlphaFoldDB" id="A0AA38CNF3"/>